<evidence type="ECO:0000256" key="1">
    <source>
        <dbReference type="ARBA" id="ARBA00010617"/>
    </source>
</evidence>
<protein>
    <recommendedName>
        <fullName evidence="7">Cytochrome P450</fullName>
    </recommendedName>
</protein>
<dbReference type="Gene3D" id="1.10.630.10">
    <property type="entry name" value="Cytochrome P450"/>
    <property type="match status" value="1"/>
</dbReference>
<dbReference type="GO" id="GO:0004497">
    <property type="term" value="F:monooxygenase activity"/>
    <property type="evidence" value="ECO:0007669"/>
    <property type="project" value="InterPro"/>
</dbReference>
<dbReference type="InterPro" id="IPR036396">
    <property type="entry name" value="Cyt_P450_sf"/>
</dbReference>
<dbReference type="GO" id="GO:0016705">
    <property type="term" value="F:oxidoreductase activity, acting on paired donors, with incorporation or reduction of molecular oxygen"/>
    <property type="evidence" value="ECO:0007669"/>
    <property type="project" value="InterPro"/>
</dbReference>
<evidence type="ECO:0000256" key="4">
    <source>
        <dbReference type="ARBA" id="ARBA00023004"/>
    </source>
</evidence>
<comment type="similarity">
    <text evidence="1">Belongs to the cytochrome P450 family.</text>
</comment>
<keyword evidence="2" id="KW-0479">Metal-binding</keyword>
<dbReference type="Pfam" id="PF00067">
    <property type="entry name" value="p450"/>
    <property type="match status" value="1"/>
</dbReference>
<name>A0A843V8N4_COLES</name>
<dbReference type="EMBL" id="NMUH01001210">
    <property type="protein sequence ID" value="MQL90110.1"/>
    <property type="molecule type" value="Genomic_DNA"/>
</dbReference>
<dbReference type="OrthoDB" id="1723915at2759"/>
<dbReference type="AlphaFoldDB" id="A0A843V8N4"/>
<evidence type="ECO:0008006" key="7">
    <source>
        <dbReference type="Google" id="ProtNLM"/>
    </source>
</evidence>
<keyword evidence="6" id="KW-1185">Reference proteome</keyword>
<comment type="caution">
    <text evidence="5">The sequence shown here is derived from an EMBL/GenBank/DDBJ whole genome shotgun (WGS) entry which is preliminary data.</text>
</comment>
<dbReference type="Proteomes" id="UP000652761">
    <property type="component" value="Unassembled WGS sequence"/>
</dbReference>
<evidence type="ECO:0000256" key="2">
    <source>
        <dbReference type="ARBA" id="ARBA00022723"/>
    </source>
</evidence>
<dbReference type="PANTHER" id="PTHR24296">
    <property type="entry name" value="CYTOCHROME P450"/>
    <property type="match status" value="1"/>
</dbReference>
<dbReference type="InterPro" id="IPR001128">
    <property type="entry name" value="Cyt_P450"/>
</dbReference>
<dbReference type="GO" id="GO:0005506">
    <property type="term" value="F:iron ion binding"/>
    <property type="evidence" value="ECO:0007669"/>
    <property type="project" value="InterPro"/>
</dbReference>
<evidence type="ECO:0000313" key="5">
    <source>
        <dbReference type="EMBL" id="MQL90110.1"/>
    </source>
</evidence>
<keyword evidence="4" id="KW-0408">Iron</keyword>
<sequence length="68" mass="7693">MKKGDYSDDFLQHVALNFILAGRDTTSVALSWFFYLIMQNPATEDKILREIGGVLMEPRGADVSQSRK</sequence>
<gene>
    <name evidence="5" type="ORF">Taro_022689</name>
</gene>
<reference evidence="5" key="1">
    <citation type="submission" date="2017-07" db="EMBL/GenBank/DDBJ databases">
        <title>Taro Niue Genome Assembly and Annotation.</title>
        <authorList>
            <person name="Atibalentja N."/>
            <person name="Keating K."/>
            <person name="Fields C.J."/>
        </authorList>
    </citation>
    <scope>NUCLEOTIDE SEQUENCE</scope>
    <source>
        <strain evidence="5">Niue_2</strain>
        <tissue evidence="5">Leaf</tissue>
    </source>
</reference>
<proteinExistence type="inferred from homology"/>
<dbReference type="SUPFAM" id="SSF48264">
    <property type="entry name" value="Cytochrome P450"/>
    <property type="match status" value="1"/>
</dbReference>
<evidence type="ECO:0000256" key="3">
    <source>
        <dbReference type="ARBA" id="ARBA00023002"/>
    </source>
</evidence>
<accession>A0A843V8N4</accession>
<evidence type="ECO:0000313" key="6">
    <source>
        <dbReference type="Proteomes" id="UP000652761"/>
    </source>
</evidence>
<keyword evidence="3" id="KW-0560">Oxidoreductase</keyword>
<dbReference type="GO" id="GO:0020037">
    <property type="term" value="F:heme binding"/>
    <property type="evidence" value="ECO:0007669"/>
    <property type="project" value="InterPro"/>
</dbReference>
<organism evidence="5 6">
    <name type="scientific">Colocasia esculenta</name>
    <name type="common">Wild taro</name>
    <name type="synonym">Arum esculentum</name>
    <dbReference type="NCBI Taxonomy" id="4460"/>
    <lineage>
        <taxon>Eukaryota</taxon>
        <taxon>Viridiplantae</taxon>
        <taxon>Streptophyta</taxon>
        <taxon>Embryophyta</taxon>
        <taxon>Tracheophyta</taxon>
        <taxon>Spermatophyta</taxon>
        <taxon>Magnoliopsida</taxon>
        <taxon>Liliopsida</taxon>
        <taxon>Araceae</taxon>
        <taxon>Aroideae</taxon>
        <taxon>Colocasieae</taxon>
        <taxon>Colocasia</taxon>
    </lineage>
</organism>